<evidence type="ECO:0000313" key="2">
    <source>
        <dbReference type="EMBL" id="GFG67353.1"/>
    </source>
</evidence>
<proteinExistence type="predicted"/>
<dbReference type="EMBL" id="CP065047">
    <property type="protein sequence ID" value="QPI36674.1"/>
    <property type="molecule type" value="Genomic_DNA"/>
</dbReference>
<protein>
    <submittedName>
        <fullName evidence="3">Uncharacterized protein</fullName>
    </submittedName>
</protein>
<reference evidence="2" key="2">
    <citation type="submission" date="2020-02" db="EMBL/GenBank/DDBJ databases">
        <authorList>
            <person name="Matsumoto Y."/>
            <person name="Kinjo T."/>
            <person name="Motooka D."/>
            <person name="Nabeya D."/>
            <person name="Jung N."/>
            <person name="Uechi K."/>
            <person name="Horii T."/>
            <person name="Iida T."/>
            <person name="Fujita J."/>
            <person name="Nakamura S."/>
        </authorList>
    </citation>
    <scope>NUCLEOTIDE SEQUENCE</scope>
    <source>
        <strain evidence="2">JCM 13573</strain>
    </source>
</reference>
<feature type="compositionally biased region" description="Basic and acidic residues" evidence="1">
    <location>
        <begin position="74"/>
        <end position="86"/>
    </location>
</feature>
<name>A0AAX1J8F9_9MYCO</name>
<evidence type="ECO:0000313" key="5">
    <source>
        <dbReference type="Proteomes" id="UP000663583"/>
    </source>
</evidence>
<dbReference type="Proteomes" id="UP000663583">
    <property type="component" value="Chromosome"/>
</dbReference>
<dbReference type="Proteomes" id="UP000465306">
    <property type="component" value="Unassembled WGS sequence"/>
</dbReference>
<dbReference type="RefSeq" id="WP_085073625.1">
    <property type="nucleotide sequence ID" value="NZ_BLKU01000005.1"/>
</dbReference>
<dbReference type="KEGG" id="mku:I2456_19680"/>
<feature type="compositionally biased region" description="Low complexity" evidence="1">
    <location>
        <begin position="63"/>
        <end position="73"/>
    </location>
</feature>
<reference evidence="3" key="3">
    <citation type="submission" date="2020-11" db="EMBL/GenBank/DDBJ databases">
        <title>Intraspecies plasmid and genomic variation of Mycobacterium kubicae revealed by the complete genome sequences of two clinical isolates.</title>
        <authorList>
            <person name="Hendrix J.R."/>
            <person name="Epperson L.E."/>
            <person name="Honda J.R."/>
            <person name="Strong M."/>
        </authorList>
    </citation>
    <scope>NUCLEOTIDE SEQUENCE</scope>
    <source>
        <strain evidence="3">JCM 13573</strain>
    </source>
</reference>
<reference evidence="2 4" key="1">
    <citation type="journal article" date="2019" name="Emerg. Microbes Infect.">
        <title>Comprehensive subspecies identification of 175 nontuberculous mycobacteria species based on 7547 genomic profiles.</title>
        <authorList>
            <person name="Matsumoto Y."/>
            <person name="Kinjo T."/>
            <person name="Motooka D."/>
            <person name="Nabeya D."/>
            <person name="Jung N."/>
            <person name="Uechi K."/>
            <person name="Horii T."/>
            <person name="Iida T."/>
            <person name="Fujita J."/>
            <person name="Nakamura S."/>
        </authorList>
    </citation>
    <scope>NUCLEOTIDE SEQUENCE [LARGE SCALE GENOMIC DNA]</scope>
    <source>
        <strain evidence="2 4">JCM 13573</strain>
    </source>
</reference>
<keyword evidence="4" id="KW-1185">Reference proteome</keyword>
<evidence type="ECO:0000256" key="1">
    <source>
        <dbReference type="SAM" id="MobiDB-lite"/>
    </source>
</evidence>
<feature type="compositionally biased region" description="Basic residues" evidence="1">
    <location>
        <begin position="1"/>
        <end position="12"/>
    </location>
</feature>
<feature type="region of interest" description="Disordered" evidence="1">
    <location>
        <begin position="1"/>
        <end position="26"/>
    </location>
</feature>
<gene>
    <name evidence="3" type="ORF">I2456_19680</name>
    <name evidence="2" type="ORF">MKUB_48430</name>
</gene>
<dbReference type="EMBL" id="BLKU01000005">
    <property type="protein sequence ID" value="GFG67353.1"/>
    <property type="molecule type" value="Genomic_DNA"/>
</dbReference>
<dbReference type="AlphaFoldDB" id="A0AAX1J8F9"/>
<organism evidence="3 5">
    <name type="scientific">Mycobacterium kubicae</name>
    <dbReference type="NCBI Taxonomy" id="120959"/>
    <lineage>
        <taxon>Bacteria</taxon>
        <taxon>Bacillati</taxon>
        <taxon>Actinomycetota</taxon>
        <taxon>Actinomycetes</taxon>
        <taxon>Mycobacteriales</taxon>
        <taxon>Mycobacteriaceae</taxon>
        <taxon>Mycobacterium</taxon>
        <taxon>Mycobacterium simiae complex</taxon>
    </lineage>
</organism>
<evidence type="ECO:0000313" key="3">
    <source>
        <dbReference type="EMBL" id="QPI36674.1"/>
    </source>
</evidence>
<accession>A0AAX1J8F9</accession>
<evidence type="ECO:0000313" key="4">
    <source>
        <dbReference type="Proteomes" id="UP000465306"/>
    </source>
</evidence>
<feature type="region of interest" description="Disordered" evidence="1">
    <location>
        <begin position="60"/>
        <end position="86"/>
    </location>
</feature>
<sequence>MTRQHMHGRRYGRSGGWQQAQQPDASGAAEWFAGRLPDEWFDGDPAVIVDREEITVIGKLPDSDAAGEASSAHAEGRASRFREETRSERMNIADEAQARYGRTVSWGVDVPSEGGVKRILFTHIAVPVMTRLKQPERQVLDTLVDAGVARSRADALAWSVKLVGEHAEEWLAKLRGAMSAVDDLRAQGPDLQS</sequence>